<proteinExistence type="inferred from homology"/>
<dbReference type="Pfam" id="PF25919">
    <property type="entry name" value="BSH_CusB"/>
    <property type="match status" value="1"/>
</dbReference>
<reference evidence="8" key="1">
    <citation type="submission" date="2021-08" db="EMBL/GenBank/DDBJ databases">
        <authorList>
            <person name="Stevens D.C."/>
        </authorList>
    </citation>
    <scope>NUCLEOTIDE SEQUENCE</scope>
    <source>
        <strain evidence="8">DSM 53165</strain>
    </source>
</reference>
<protein>
    <submittedName>
        <fullName evidence="8">Efflux RND transporter periplasmic adaptor subunit</fullName>
    </submittedName>
</protein>
<comment type="caution">
    <text evidence="8">The sequence shown here is derived from an EMBL/GenBank/DDBJ whole genome shotgun (WGS) entry which is preliminary data.</text>
</comment>
<feature type="domain" description="CusB-like barrel-sandwich hybrid" evidence="5">
    <location>
        <begin position="98"/>
        <end position="236"/>
    </location>
</feature>
<dbReference type="NCBIfam" id="TIGR01730">
    <property type="entry name" value="RND_mfp"/>
    <property type="match status" value="1"/>
</dbReference>
<evidence type="ECO:0000259" key="5">
    <source>
        <dbReference type="Pfam" id="PF25919"/>
    </source>
</evidence>
<dbReference type="PROSITE" id="PS51257">
    <property type="entry name" value="PROKAR_LIPOPROTEIN"/>
    <property type="match status" value="1"/>
</dbReference>
<dbReference type="InterPro" id="IPR058790">
    <property type="entry name" value="BSH_CusB"/>
</dbReference>
<dbReference type="EMBL" id="JAIRAU010000027">
    <property type="protein sequence ID" value="MBZ5711782.1"/>
    <property type="molecule type" value="Genomic_DNA"/>
</dbReference>
<keyword evidence="3" id="KW-0175">Coiled coil</keyword>
<evidence type="ECO:0000313" key="8">
    <source>
        <dbReference type="EMBL" id="MBZ5711782.1"/>
    </source>
</evidence>
<dbReference type="InterPro" id="IPR006143">
    <property type="entry name" value="RND_pump_MFP"/>
</dbReference>
<feature type="region of interest" description="Disordered" evidence="4">
    <location>
        <begin position="18"/>
        <end position="53"/>
    </location>
</feature>
<sequence length="401" mass="42363">MTGRIGWALAALLGACGRPGASAGEHGEAERGHEDGGHEHGEGEHGDEHEHGGIPTEVRLSEQVIADAKIATEPVRRETVAPTVTATGEIAADPARTAQVAARVAGIVEAVEFREGDLVAEGQVLAKIRAPSLGGLRADLAALQARAVSARSNLTRLETLAQRNMASQQELAAARAEAAALDAESRAAGQRLKALGLGTRGGTSDFILRAPAAGFITRRGIVEGQAVIAEDNVATIVNLDRAWFMARVFEHMLVDVKVGAPAEVELNGYPGQFFGGKIDFLSPQVDPDARTIVARIVVDNRDGLLRIGLFGVANIAVDRGEDAEPRLVVPRTAVIDVAGKKVVFVRRESGEFEVHEVVLGVSAPGKIEVVRGLEEGEQVVVHGAWTLKSVLLKETFGEDHH</sequence>
<keyword evidence="9" id="KW-1185">Reference proteome</keyword>
<dbReference type="InterPro" id="IPR051909">
    <property type="entry name" value="MFP_Cation_Efflux"/>
</dbReference>
<evidence type="ECO:0000256" key="1">
    <source>
        <dbReference type="ARBA" id="ARBA00009477"/>
    </source>
</evidence>
<keyword evidence="2" id="KW-0813">Transport</keyword>
<comment type="similarity">
    <text evidence="1">Belongs to the membrane fusion protein (MFP) (TC 8.A.1) family.</text>
</comment>
<dbReference type="Gene3D" id="2.40.50.100">
    <property type="match status" value="1"/>
</dbReference>
<evidence type="ECO:0000259" key="6">
    <source>
        <dbReference type="Pfam" id="PF25954"/>
    </source>
</evidence>
<accession>A0ABS7TUG8</accession>
<feature type="coiled-coil region" evidence="3">
    <location>
        <begin position="140"/>
        <end position="184"/>
    </location>
</feature>
<dbReference type="Pfam" id="PF25954">
    <property type="entry name" value="Beta-barrel_RND_2"/>
    <property type="match status" value="1"/>
</dbReference>
<evidence type="ECO:0000256" key="2">
    <source>
        <dbReference type="ARBA" id="ARBA00022448"/>
    </source>
</evidence>
<dbReference type="Pfam" id="PF25975">
    <property type="entry name" value="CzcB_C"/>
    <property type="match status" value="1"/>
</dbReference>
<dbReference type="InterPro" id="IPR058649">
    <property type="entry name" value="CzcB_C"/>
</dbReference>
<dbReference type="Gene3D" id="2.40.30.170">
    <property type="match status" value="1"/>
</dbReference>
<dbReference type="InterPro" id="IPR058792">
    <property type="entry name" value="Beta-barrel_RND_2"/>
</dbReference>
<name>A0ABS7TUG8_9BACT</name>
<dbReference type="Proteomes" id="UP001139031">
    <property type="component" value="Unassembled WGS sequence"/>
</dbReference>
<dbReference type="Gene3D" id="2.40.420.20">
    <property type="match status" value="1"/>
</dbReference>
<evidence type="ECO:0000313" key="9">
    <source>
        <dbReference type="Proteomes" id="UP001139031"/>
    </source>
</evidence>
<feature type="compositionally biased region" description="Basic and acidic residues" evidence="4">
    <location>
        <begin position="25"/>
        <end position="52"/>
    </location>
</feature>
<gene>
    <name evidence="8" type="ORF">K7C98_21275</name>
</gene>
<dbReference type="PANTHER" id="PTHR30097:SF4">
    <property type="entry name" value="SLR6042 PROTEIN"/>
    <property type="match status" value="1"/>
</dbReference>
<dbReference type="SUPFAM" id="SSF111369">
    <property type="entry name" value="HlyD-like secretion proteins"/>
    <property type="match status" value="1"/>
</dbReference>
<organism evidence="8 9">
    <name type="scientific">Nannocystis pusilla</name>
    <dbReference type="NCBI Taxonomy" id="889268"/>
    <lineage>
        <taxon>Bacteria</taxon>
        <taxon>Pseudomonadati</taxon>
        <taxon>Myxococcota</taxon>
        <taxon>Polyangia</taxon>
        <taxon>Nannocystales</taxon>
        <taxon>Nannocystaceae</taxon>
        <taxon>Nannocystis</taxon>
    </lineage>
</organism>
<feature type="domain" description="CusB-like beta-barrel" evidence="6">
    <location>
        <begin position="243"/>
        <end position="315"/>
    </location>
</feature>
<evidence type="ECO:0000256" key="4">
    <source>
        <dbReference type="SAM" id="MobiDB-lite"/>
    </source>
</evidence>
<evidence type="ECO:0000259" key="7">
    <source>
        <dbReference type="Pfam" id="PF25975"/>
    </source>
</evidence>
<evidence type="ECO:0000256" key="3">
    <source>
        <dbReference type="SAM" id="Coils"/>
    </source>
</evidence>
<dbReference type="PANTHER" id="PTHR30097">
    <property type="entry name" value="CATION EFFLUX SYSTEM PROTEIN CUSB"/>
    <property type="match status" value="1"/>
</dbReference>
<dbReference type="Gene3D" id="1.10.287.470">
    <property type="entry name" value="Helix hairpin bin"/>
    <property type="match status" value="1"/>
</dbReference>
<dbReference type="RefSeq" id="WP_224193543.1">
    <property type="nucleotide sequence ID" value="NZ_JAIRAU010000027.1"/>
</dbReference>
<feature type="domain" description="CzcB-like C-terminal circularly permuted SH3-like" evidence="7">
    <location>
        <begin position="328"/>
        <end position="388"/>
    </location>
</feature>